<proteinExistence type="predicted"/>
<feature type="transmembrane region" description="Helical" evidence="5">
    <location>
        <begin position="60"/>
        <end position="83"/>
    </location>
</feature>
<reference evidence="8" key="1">
    <citation type="submission" date="2016-11" db="EMBL/GenBank/DDBJ databases">
        <title>Comparative genomic and phenotypic analysis of Granulibacter bethesdensis clinical isolates from patients with chronic granulomatous disease.</title>
        <authorList>
            <person name="Zarember K.A."/>
            <person name="Porcella S.F."/>
            <person name="Chu J."/>
            <person name="Ding L."/>
            <person name="Dahlstrom E."/>
            <person name="Barbian K."/>
            <person name="Martens C."/>
            <person name="Sykora L."/>
            <person name="Kramer S."/>
            <person name="Pettinato A.M."/>
            <person name="Hong H."/>
            <person name="Wald G."/>
            <person name="Berg L.J."/>
            <person name="Rogge L.S."/>
            <person name="Greenberg D.E."/>
            <person name="Falcone E.L."/>
            <person name="Neves J.F."/>
            <person name="Simoes M.J."/>
            <person name="Casal M."/>
            <person name="Rodriguez-Lopez F.C."/>
            <person name="Zelazny A."/>
            <person name="Gallin J.I."/>
            <person name="Holland S.M."/>
        </authorList>
    </citation>
    <scope>NUCLEOTIDE SEQUENCE [LARGE SCALE GENOMIC DNA]</scope>
    <source>
        <strain evidence="8">NIH9.1</strain>
    </source>
</reference>
<evidence type="ECO:0000256" key="3">
    <source>
        <dbReference type="ARBA" id="ARBA00022989"/>
    </source>
</evidence>
<feature type="transmembrane region" description="Helical" evidence="5">
    <location>
        <begin position="268"/>
        <end position="290"/>
    </location>
</feature>
<dbReference type="PROSITE" id="PS50850">
    <property type="entry name" value="MFS"/>
    <property type="match status" value="1"/>
</dbReference>
<keyword evidence="2 5" id="KW-0812">Transmembrane</keyword>
<feature type="transmembrane region" description="Helical" evidence="5">
    <location>
        <begin position="330"/>
        <end position="354"/>
    </location>
</feature>
<feature type="domain" description="Major facilitator superfamily (MFS) profile" evidence="6">
    <location>
        <begin position="1"/>
        <end position="414"/>
    </location>
</feature>
<evidence type="ECO:0000256" key="5">
    <source>
        <dbReference type="SAM" id="Phobius"/>
    </source>
</evidence>
<accession>A0AAC9P9P4</accession>
<sequence length="427" mass="43879">MQPRNTSLSAGISPADPASPDAITLSCSDRLGFASLVCCVGLTQSSLIAFLPILSSKTGLSVLSLGIVTSCGMLAMLGGAPLAGWLSDRAGRRQTLMACLAIFCVAQLFLAGIVSAAMNGTLTPSLCLGLLMICRLLHGIATGGLLPVAQAWVADLTGIQGRMAGLAAISAGFSAGRLAGPLLVSATLPLGATMPLWIMALLPLPLGSILLRRPPPESGHRNIRPRSGTACWRDPAIRRLLILAAIVNIAFGTLHFVLGPLFQHRLGWTAQLAGIRLGWITALMAALMLANQMSVIPRLTAWPRHTLAVGIAVIWLSALCLTCGQSVWSLGAGVCLLGQGLALAGPACAALVSIAAGGRQGAASGLLSSVLTLGYAAGATLGGFLFTLGNAWPAATALVILPLILPFFPLRESWTKPSDNRQIAGDA</sequence>
<feature type="transmembrane region" description="Helical" evidence="5">
    <location>
        <begin position="194"/>
        <end position="211"/>
    </location>
</feature>
<feature type="transmembrane region" description="Helical" evidence="5">
    <location>
        <begin position="366"/>
        <end position="386"/>
    </location>
</feature>
<dbReference type="EMBL" id="CP018191">
    <property type="protein sequence ID" value="APH55712.1"/>
    <property type="molecule type" value="Genomic_DNA"/>
</dbReference>
<organism evidence="7 8">
    <name type="scientific">Granulibacter bethesdensis</name>
    <dbReference type="NCBI Taxonomy" id="364410"/>
    <lineage>
        <taxon>Bacteria</taxon>
        <taxon>Pseudomonadati</taxon>
        <taxon>Pseudomonadota</taxon>
        <taxon>Alphaproteobacteria</taxon>
        <taxon>Acetobacterales</taxon>
        <taxon>Acetobacteraceae</taxon>
        <taxon>Granulibacter</taxon>
    </lineage>
</organism>
<dbReference type="AlphaFoldDB" id="A0AAC9P9P4"/>
<protein>
    <submittedName>
        <fullName evidence="7">Transporter, MFS superfamily</fullName>
    </submittedName>
</protein>
<dbReference type="Pfam" id="PF07690">
    <property type="entry name" value="MFS_1"/>
    <property type="match status" value="1"/>
</dbReference>
<comment type="subcellular location">
    <subcellularLocation>
        <location evidence="1">Membrane</location>
        <topology evidence="1">Multi-pass membrane protein</topology>
    </subcellularLocation>
</comment>
<dbReference type="PROSITE" id="PS00216">
    <property type="entry name" value="SUGAR_TRANSPORT_1"/>
    <property type="match status" value="1"/>
</dbReference>
<dbReference type="InterPro" id="IPR011701">
    <property type="entry name" value="MFS"/>
</dbReference>
<feature type="transmembrane region" description="Helical" evidence="5">
    <location>
        <begin position="130"/>
        <end position="154"/>
    </location>
</feature>
<feature type="transmembrane region" description="Helical" evidence="5">
    <location>
        <begin position="302"/>
        <end position="324"/>
    </location>
</feature>
<dbReference type="GO" id="GO:0016020">
    <property type="term" value="C:membrane"/>
    <property type="evidence" value="ECO:0007669"/>
    <property type="project" value="UniProtKB-SubCell"/>
</dbReference>
<dbReference type="SUPFAM" id="SSF103473">
    <property type="entry name" value="MFS general substrate transporter"/>
    <property type="match status" value="1"/>
</dbReference>
<evidence type="ECO:0000259" key="6">
    <source>
        <dbReference type="PROSITE" id="PS50850"/>
    </source>
</evidence>
<dbReference type="RefSeq" id="WP_072573407.1">
    <property type="nucleotide sequence ID" value="NZ_CP018191.1"/>
</dbReference>
<keyword evidence="4 5" id="KW-0472">Membrane</keyword>
<evidence type="ECO:0000256" key="2">
    <source>
        <dbReference type="ARBA" id="ARBA00022692"/>
    </source>
</evidence>
<dbReference type="InterPro" id="IPR036259">
    <property type="entry name" value="MFS_trans_sf"/>
</dbReference>
<feature type="transmembrane region" description="Helical" evidence="5">
    <location>
        <begin position="240"/>
        <end position="262"/>
    </location>
</feature>
<feature type="transmembrane region" description="Helical" evidence="5">
    <location>
        <begin position="95"/>
        <end position="118"/>
    </location>
</feature>
<dbReference type="Gene3D" id="1.20.1250.20">
    <property type="entry name" value="MFS general substrate transporter like domains"/>
    <property type="match status" value="1"/>
</dbReference>
<feature type="transmembrane region" description="Helical" evidence="5">
    <location>
        <begin position="31"/>
        <end position="54"/>
    </location>
</feature>
<feature type="transmembrane region" description="Helical" evidence="5">
    <location>
        <begin position="392"/>
        <end position="410"/>
    </location>
</feature>
<dbReference type="PANTHER" id="PTHR23546">
    <property type="entry name" value="TRANSPORT PROTEIN"/>
    <property type="match status" value="1"/>
</dbReference>
<dbReference type="InterPro" id="IPR020846">
    <property type="entry name" value="MFS_dom"/>
</dbReference>
<gene>
    <name evidence="7" type="ORF">GbCGDNIH9_2379</name>
</gene>
<dbReference type="Proteomes" id="UP000182373">
    <property type="component" value="Chromosome"/>
</dbReference>
<evidence type="ECO:0000313" key="7">
    <source>
        <dbReference type="EMBL" id="APH55712.1"/>
    </source>
</evidence>
<keyword evidence="3 5" id="KW-1133">Transmembrane helix</keyword>
<evidence type="ECO:0000256" key="1">
    <source>
        <dbReference type="ARBA" id="ARBA00004141"/>
    </source>
</evidence>
<dbReference type="GO" id="GO:0022857">
    <property type="term" value="F:transmembrane transporter activity"/>
    <property type="evidence" value="ECO:0007669"/>
    <property type="project" value="InterPro"/>
</dbReference>
<dbReference type="InterPro" id="IPR005829">
    <property type="entry name" value="Sugar_transporter_CS"/>
</dbReference>
<feature type="transmembrane region" description="Helical" evidence="5">
    <location>
        <begin position="166"/>
        <end position="188"/>
    </location>
</feature>
<name>A0AAC9P9P4_9PROT</name>
<dbReference type="PANTHER" id="PTHR23546:SF1">
    <property type="entry name" value="MEMBRANE PROTEIN"/>
    <property type="match status" value="1"/>
</dbReference>
<evidence type="ECO:0000256" key="4">
    <source>
        <dbReference type="ARBA" id="ARBA00023136"/>
    </source>
</evidence>
<evidence type="ECO:0000313" key="8">
    <source>
        <dbReference type="Proteomes" id="UP000182373"/>
    </source>
</evidence>